<comment type="caution">
    <text evidence="2">The sequence shown here is derived from an EMBL/GenBank/DDBJ whole genome shotgun (WGS) entry which is preliminary data.</text>
</comment>
<evidence type="ECO:0000313" key="3">
    <source>
        <dbReference type="Proteomes" id="UP001153076"/>
    </source>
</evidence>
<evidence type="ECO:0000313" key="2">
    <source>
        <dbReference type="EMBL" id="KAJ8426457.1"/>
    </source>
</evidence>
<keyword evidence="3" id="KW-1185">Reference proteome</keyword>
<proteinExistence type="predicted"/>
<evidence type="ECO:0000256" key="1">
    <source>
        <dbReference type="SAM" id="MobiDB-lite"/>
    </source>
</evidence>
<name>A0A9Q1GRR4_9CARY</name>
<dbReference type="EMBL" id="JAKOGI010001289">
    <property type="protein sequence ID" value="KAJ8426457.1"/>
    <property type="molecule type" value="Genomic_DNA"/>
</dbReference>
<reference evidence="2" key="1">
    <citation type="submission" date="2022-04" db="EMBL/GenBank/DDBJ databases">
        <title>Carnegiea gigantea Genome sequencing and assembly v2.</title>
        <authorList>
            <person name="Copetti D."/>
            <person name="Sanderson M.J."/>
            <person name="Burquez A."/>
            <person name="Wojciechowski M.F."/>
        </authorList>
    </citation>
    <scope>NUCLEOTIDE SEQUENCE</scope>
    <source>
        <strain evidence="2">SGP5-SGP5p</strain>
        <tissue evidence="2">Aerial part</tissue>
    </source>
</reference>
<feature type="compositionally biased region" description="Basic residues" evidence="1">
    <location>
        <begin position="125"/>
        <end position="134"/>
    </location>
</feature>
<protein>
    <submittedName>
        <fullName evidence="2">Uncharacterized protein</fullName>
    </submittedName>
</protein>
<feature type="region of interest" description="Disordered" evidence="1">
    <location>
        <begin position="125"/>
        <end position="156"/>
    </location>
</feature>
<dbReference type="Proteomes" id="UP001153076">
    <property type="component" value="Unassembled WGS sequence"/>
</dbReference>
<sequence length="201" mass="22769">MSEEGKVSFESRWGDRVFGLISKSRILLIFSRETPLQSLNSKEDESPSCKTPMAVWKSEESWERAINSPIKNHQHATKIVKQQGNMLSNEKAIDDSEGPEAPPGFELFEVPVEEDKTLSENMKRLKKGRNKNKDKKTTTMLSPRKTGTRLESEDYSKVARQAWSISKDNGIATVSDETKVIKRITRSLVKKAEEQKNADNA</sequence>
<gene>
    <name evidence="2" type="ORF">Cgig2_031106</name>
</gene>
<dbReference type="AlphaFoldDB" id="A0A9Q1GRR4"/>
<organism evidence="2 3">
    <name type="scientific">Carnegiea gigantea</name>
    <dbReference type="NCBI Taxonomy" id="171969"/>
    <lineage>
        <taxon>Eukaryota</taxon>
        <taxon>Viridiplantae</taxon>
        <taxon>Streptophyta</taxon>
        <taxon>Embryophyta</taxon>
        <taxon>Tracheophyta</taxon>
        <taxon>Spermatophyta</taxon>
        <taxon>Magnoliopsida</taxon>
        <taxon>eudicotyledons</taxon>
        <taxon>Gunneridae</taxon>
        <taxon>Pentapetalae</taxon>
        <taxon>Caryophyllales</taxon>
        <taxon>Cactineae</taxon>
        <taxon>Cactaceae</taxon>
        <taxon>Cactoideae</taxon>
        <taxon>Echinocereeae</taxon>
        <taxon>Carnegiea</taxon>
    </lineage>
</organism>
<accession>A0A9Q1GRR4</accession>